<evidence type="ECO:0000256" key="6">
    <source>
        <dbReference type="ARBA" id="ARBA00022553"/>
    </source>
</evidence>
<gene>
    <name evidence="18" type="ORF">OQ497_00475</name>
</gene>
<dbReference type="PANTHER" id="PTHR44936">
    <property type="entry name" value="SENSOR PROTEIN CREC"/>
    <property type="match status" value="1"/>
</dbReference>
<keyword evidence="12 15" id="KW-1133">Transmembrane helix</keyword>
<keyword evidence="19" id="KW-1185">Reference proteome</keyword>
<dbReference type="Pfam" id="PF00512">
    <property type="entry name" value="HisKA"/>
    <property type="match status" value="1"/>
</dbReference>
<comment type="catalytic activity">
    <reaction evidence="1">
        <text>ATP + protein L-histidine = ADP + protein N-phospho-L-histidine.</text>
        <dbReference type="EC" id="2.7.13.3"/>
    </reaction>
</comment>
<evidence type="ECO:0000256" key="13">
    <source>
        <dbReference type="ARBA" id="ARBA00023012"/>
    </source>
</evidence>
<dbReference type="InterPro" id="IPR003594">
    <property type="entry name" value="HATPase_dom"/>
</dbReference>
<evidence type="ECO:0000259" key="17">
    <source>
        <dbReference type="PROSITE" id="PS50885"/>
    </source>
</evidence>
<dbReference type="SMART" id="SM00304">
    <property type="entry name" value="HAMP"/>
    <property type="match status" value="1"/>
</dbReference>
<evidence type="ECO:0000313" key="19">
    <source>
        <dbReference type="Proteomes" id="UP001301152"/>
    </source>
</evidence>
<dbReference type="PANTHER" id="PTHR44936:SF5">
    <property type="entry name" value="SENSOR HISTIDINE KINASE ENVZ"/>
    <property type="match status" value="1"/>
</dbReference>
<name>A0ABT3QAY5_9PROT</name>
<dbReference type="SMART" id="SM00387">
    <property type="entry name" value="HATPase_c"/>
    <property type="match status" value="1"/>
</dbReference>
<dbReference type="Pfam" id="PF02518">
    <property type="entry name" value="HATPase_c"/>
    <property type="match status" value="1"/>
</dbReference>
<evidence type="ECO:0000256" key="12">
    <source>
        <dbReference type="ARBA" id="ARBA00022989"/>
    </source>
</evidence>
<keyword evidence="7" id="KW-0808">Transferase</keyword>
<dbReference type="RefSeq" id="WP_086554960.1">
    <property type="nucleotide sequence ID" value="NZ_JAERKZ010000007.1"/>
</dbReference>
<dbReference type="SMART" id="SM00388">
    <property type="entry name" value="HisKA"/>
    <property type="match status" value="1"/>
</dbReference>
<evidence type="ECO:0000256" key="4">
    <source>
        <dbReference type="ARBA" id="ARBA00022475"/>
    </source>
</evidence>
<dbReference type="CDD" id="cd00075">
    <property type="entry name" value="HATPase"/>
    <property type="match status" value="1"/>
</dbReference>
<evidence type="ECO:0000256" key="7">
    <source>
        <dbReference type="ARBA" id="ARBA00022679"/>
    </source>
</evidence>
<dbReference type="PROSITE" id="PS50109">
    <property type="entry name" value="HIS_KIN"/>
    <property type="match status" value="1"/>
</dbReference>
<dbReference type="CDD" id="cd00082">
    <property type="entry name" value="HisKA"/>
    <property type="match status" value="1"/>
</dbReference>
<organism evidence="18 19">
    <name type="scientific">Acetobacter thailandicus</name>
    <dbReference type="NCBI Taxonomy" id="1502842"/>
    <lineage>
        <taxon>Bacteria</taxon>
        <taxon>Pseudomonadati</taxon>
        <taxon>Pseudomonadota</taxon>
        <taxon>Alphaproteobacteria</taxon>
        <taxon>Acetobacterales</taxon>
        <taxon>Acetobacteraceae</taxon>
        <taxon>Acetobacter</taxon>
    </lineage>
</organism>
<dbReference type="InterPro" id="IPR036097">
    <property type="entry name" value="HisK_dim/P_sf"/>
</dbReference>
<keyword evidence="11 18" id="KW-0067">ATP-binding</keyword>
<keyword evidence="13" id="KW-0902">Two-component regulatory system</keyword>
<dbReference type="Proteomes" id="UP001301152">
    <property type="component" value="Unassembled WGS sequence"/>
</dbReference>
<evidence type="ECO:0000256" key="10">
    <source>
        <dbReference type="ARBA" id="ARBA00022777"/>
    </source>
</evidence>
<evidence type="ECO:0000256" key="11">
    <source>
        <dbReference type="ARBA" id="ARBA00022840"/>
    </source>
</evidence>
<dbReference type="InterPro" id="IPR036890">
    <property type="entry name" value="HATPase_C_sf"/>
</dbReference>
<keyword evidence="14 15" id="KW-0472">Membrane</keyword>
<comment type="caution">
    <text evidence="18">The sequence shown here is derived from an EMBL/GenBank/DDBJ whole genome shotgun (WGS) entry which is preliminary data.</text>
</comment>
<keyword evidence="9" id="KW-0547">Nucleotide-binding</keyword>
<keyword evidence="6" id="KW-0597">Phosphoprotein</keyword>
<dbReference type="PROSITE" id="PS50885">
    <property type="entry name" value="HAMP"/>
    <property type="match status" value="1"/>
</dbReference>
<dbReference type="PRINTS" id="PR00344">
    <property type="entry name" value="BCTRLSENSOR"/>
</dbReference>
<dbReference type="InterPro" id="IPR003661">
    <property type="entry name" value="HisK_dim/P_dom"/>
</dbReference>
<dbReference type="CDD" id="cd06225">
    <property type="entry name" value="HAMP"/>
    <property type="match status" value="1"/>
</dbReference>
<dbReference type="InterPro" id="IPR003660">
    <property type="entry name" value="HAMP_dom"/>
</dbReference>
<evidence type="ECO:0000256" key="2">
    <source>
        <dbReference type="ARBA" id="ARBA00004429"/>
    </source>
</evidence>
<dbReference type="GO" id="GO:0005524">
    <property type="term" value="F:ATP binding"/>
    <property type="evidence" value="ECO:0007669"/>
    <property type="project" value="UniProtKB-KW"/>
</dbReference>
<dbReference type="InterPro" id="IPR005467">
    <property type="entry name" value="His_kinase_dom"/>
</dbReference>
<evidence type="ECO:0000256" key="9">
    <source>
        <dbReference type="ARBA" id="ARBA00022741"/>
    </source>
</evidence>
<dbReference type="SUPFAM" id="SSF47384">
    <property type="entry name" value="Homodimeric domain of signal transducing histidine kinase"/>
    <property type="match status" value="1"/>
</dbReference>
<dbReference type="InterPro" id="IPR050980">
    <property type="entry name" value="2C_sensor_his_kinase"/>
</dbReference>
<evidence type="ECO:0000256" key="14">
    <source>
        <dbReference type="ARBA" id="ARBA00023136"/>
    </source>
</evidence>
<dbReference type="Gene3D" id="1.10.287.130">
    <property type="match status" value="1"/>
</dbReference>
<dbReference type="Pfam" id="PF00672">
    <property type="entry name" value="HAMP"/>
    <property type="match status" value="1"/>
</dbReference>
<reference evidence="18 19" key="1">
    <citation type="submission" date="2022-11" db="EMBL/GenBank/DDBJ databases">
        <title>Genome sequencing of Acetobacter type strain.</title>
        <authorList>
            <person name="Heo J."/>
            <person name="Lee D."/>
            <person name="Han B.-H."/>
            <person name="Hong S.-B."/>
            <person name="Kwon S.-W."/>
        </authorList>
    </citation>
    <scope>NUCLEOTIDE SEQUENCE [LARGE SCALE GENOMIC DNA]</scope>
    <source>
        <strain evidence="18 19">KACC 21253</strain>
    </source>
</reference>
<dbReference type="EMBL" id="JAPIUZ010000001">
    <property type="protein sequence ID" value="MCX2562447.1"/>
    <property type="molecule type" value="Genomic_DNA"/>
</dbReference>
<dbReference type="SUPFAM" id="SSF55874">
    <property type="entry name" value="ATPase domain of HSP90 chaperone/DNA topoisomerase II/histidine kinase"/>
    <property type="match status" value="1"/>
</dbReference>
<evidence type="ECO:0000256" key="15">
    <source>
        <dbReference type="SAM" id="Phobius"/>
    </source>
</evidence>
<evidence type="ECO:0000313" key="18">
    <source>
        <dbReference type="EMBL" id="MCX2562447.1"/>
    </source>
</evidence>
<protein>
    <recommendedName>
        <fullName evidence="3">histidine kinase</fullName>
        <ecNumber evidence="3">2.7.13.3</ecNumber>
    </recommendedName>
</protein>
<dbReference type="Gene3D" id="3.30.565.10">
    <property type="entry name" value="Histidine kinase-like ATPase, C-terminal domain"/>
    <property type="match status" value="1"/>
</dbReference>
<evidence type="ECO:0000256" key="8">
    <source>
        <dbReference type="ARBA" id="ARBA00022692"/>
    </source>
</evidence>
<feature type="domain" description="HAMP" evidence="17">
    <location>
        <begin position="170"/>
        <end position="222"/>
    </location>
</feature>
<dbReference type="EC" id="2.7.13.3" evidence="3"/>
<proteinExistence type="predicted"/>
<keyword evidence="5" id="KW-0997">Cell inner membrane</keyword>
<dbReference type="InterPro" id="IPR004358">
    <property type="entry name" value="Sig_transdc_His_kin-like_C"/>
</dbReference>
<comment type="subcellular location">
    <subcellularLocation>
        <location evidence="2">Cell inner membrane</location>
        <topology evidence="2">Multi-pass membrane protein</topology>
    </subcellularLocation>
</comment>
<feature type="transmembrane region" description="Helical" evidence="15">
    <location>
        <begin position="147"/>
        <end position="169"/>
    </location>
</feature>
<keyword evidence="8 15" id="KW-0812">Transmembrane</keyword>
<feature type="domain" description="Histidine kinase" evidence="16">
    <location>
        <begin position="230"/>
        <end position="430"/>
    </location>
</feature>
<keyword evidence="10" id="KW-0418">Kinase</keyword>
<evidence type="ECO:0000256" key="5">
    <source>
        <dbReference type="ARBA" id="ARBA00022519"/>
    </source>
</evidence>
<evidence type="ECO:0000259" key="16">
    <source>
        <dbReference type="PROSITE" id="PS50109"/>
    </source>
</evidence>
<keyword evidence="4" id="KW-1003">Cell membrane</keyword>
<accession>A0ABT3QAY5</accession>
<evidence type="ECO:0000256" key="1">
    <source>
        <dbReference type="ARBA" id="ARBA00000085"/>
    </source>
</evidence>
<evidence type="ECO:0000256" key="3">
    <source>
        <dbReference type="ARBA" id="ARBA00012438"/>
    </source>
</evidence>
<sequence length="430" mass="47656">MLGRSLLIVLIPLLVTQVISQGLFYGNFLGVASRRLSDSVASEIVLSLKTLERLHSQSDKQWFVNQAQDQLHLIEIWKPGFQLTRVGTNHIMGPMDENLAHALESSVDHPLFIDWHTDRHTVFVFIQLSDGILEVQVPRKRLDMGQLWLFVSWTAGSSFLLFLLASLFLRNQVRAIRRLAYAAEQFGLGRDVGPIRPYGAQEVRKAAVAFNRMQDRIYRFISQRTGVLAGVSHDLRTPLTRIRLSLAMLPRSGQVDAAQVAPDIDDMIGDVDEMEHMIDSYLSFARGEGAETPQRTELRPYLEDVVAAARRAGTHFQGLEVEEGVFLVIRPDSIRRALMNLLDNARRHGGAVTLTAYATPAGACIVTDDDGEGINPELRDTVFRAFESGKGGGTGLGLTISRDIIRAHGGDMELDTAPGGGLRVSILLPW</sequence>